<dbReference type="SUPFAM" id="SSF51735">
    <property type="entry name" value="NAD(P)-binding Rossmann-fold domains"/>
    <property type="match status" value="1"/>
</dbReference>
<dbReference type="InterPro" id="IPR036291">
    <property type="entry name" value="NAD(P)-bd_dom_sf"/>
</dbReference>
<dbReference type="PANTHER" id="PTHR42879">
    <property type="entry name" value="3-OXOACYL-(ACYL-CARRIER-PROTEIN) REDUCTASE"/>
    <property type="match status" value="1"/>
</dbReference>
<dbReference type="EC" id="1.1.1.-" evidence="2"/>
<keyword evidence="2" id="KW-0560">Oxidoreductase</keyword>
<organism evidence="2 3">
    <name type="scientific">Actinomycetospora chibensis</name>
    <dbReference type="NCBI Taxonomy" id="663606"/>
    <lineage>
        <taxon>Bacteria</taxon>
        <taxon>Bacillati</taxon>
        <taxon>Actinomycetota</taxon>
        <taxon>Actinomycetes</taxon>
        <taxon>Pseudonocardiales</taxon>
        <taxon>Pseudonocardiaceae</taxon>
        <taxon>Actinomycetospora</taxon>
    </lineage>
</organism>
<proteinExistence type="inferred from homology"/>
<dbReference type="Gene3D" id="3.40.50.720">
    <property type="entry name" value="NAD(P)-binding Rossmann-like Domain"/>
    <property type="match status" value="1"/>
</dbReference>
<comment type="caution">
    <text evidence="2">The sequence shown here is derived from an EMBL/GenBank/DDBJ whole genome shotgun (WGS) entry which is preliminary data.</text>
</comment>
<name>A0ABV9RTD8_9PSEU</name>
<evidence type="ECO:0000313" key="2">
    <source>
        <dbReference type="EMBL" id="MFC4836759.1"/>
    </source>
</evidence>
<dbReference type="PANTHER" id="PTHR42879:SF6">
    <property type="entry name" value="NADPH-DEPENDENT REDUCTASE BACG"/>
    <property type="match status" value="1"/>
</dbReference>
<reference evidence="3" key="1">
    <citation type="journal article" date="2019" name="Int. J. Syst. Evol. Microbiol.">
        <title>The Global Catalogue of Microorganisms (GCM) 10K type strain sequencing project: providing services to taxonomists for standard genome sequencing and annotation.</title>
        <authorList>
            <consortium name="The Broad Institute Genomics Platform"/>
            <consortium name="The Broad Institute Genome Sequencing Center for Infectious Disease"/>
            <person name="Wu L."/>
            <person name="Ma J."/>
        </authorList>
    </citation>
    <scope>NUCLEOTIDE SEQUENCE [LARGE SCALE GENOMIC DNA]</scope>
    <source>
        <strain evidence="3">CCUG 50347</strain>
    </source>
</reference>
<dbReference type="Proteomes" id="UP001595909">
    <property type="component" value="Unassembled WGS sequence"/>
</dbReference>
<dbReference type="InterPro" id="IPR050259">
    <property type="entry name" value="SDR"/>
</dbReference>
<dbReference type="GO" id="GO:0016491">
    <property type="term" value="F:oxidoreductase activity"/>
    <property type="evidence" value="ECO:0007669"/>
    <property type="project" value="UniProtKB-KW"/>
</dbReference>
<gene>
    <name evidence="2" type="ORF">ACFPEL_30455</name>
</gene>
<dbReference type="Pfam" id="PF00106">
    <property type="entry name" value="adh_short"/>
    <property type="match status" value="1"/>
</dbReference>
<protein>
    <submittedName>
        <fullName evidence="2">SDR family NAD(P)-dependent oxidoreductase</fullName>
        <ecNumber evidence="2">1.1.1.-</ecNumber>
    </submittedName>
</protein>
<accession>A0ABV9RTD8</accession>
<dbReference type="InterPro" id="IPR002347">
    <property type="entry name" value="SDR_fam"/>
</dbReference>
<keyword evidence="3" id="KW-1185">Reference proteome</keyword>
<dbReference type="EMBL" id="JBHSIM010000069">
    <property type="protein sequence ID" value="MFC4836759.1"/>
    <property type="molecule type" value="Genomic_DNA"/>
</dbReference>
<evidence type="ECO:0000313" key="3">
    <source>
        <dbReference type="Proteomes" id="UP001595909"/>
    </source>
</evidence>
<comment type="similarity">
    <text evidence="1">Belongs to the short-chain dehydrogenases/reductases (SDR) family.</text>
</comment>
<sequence length="267" mass="26767">MDLGLAGRVAIVTGGSRGIGLACARQLATEGAHVVLVARGAEALEHAAGRVRAAGPATTVLPIAADTTDDASVRAMVDRAVSELGGVDVLVNAAAPPAGGGPVPPLAELTDEAVLDAVDTKVVGYLRTARAVAPHMTAQGWGRIVNVSGLNARRTGSIAGTVRNVGVAALTANLADELGPRGVGVVVVHPGYTETERTAGMVADRMAATGRSEDEVRAELAAGTSLRRIITADEVADVVVFLASPRAIAVTGDAIAAGGGERGVVHY</sequence>
<dbReference type="RefSeq" id="WP_274192189.1">
    <property type="nucleotide sequence ID" value="NZ_BAABHN010000069.1"/>
</dbReference>
<dbReference type="PRINTS" id="PR00081">
    <property type="entry name" value="GDHRDH"/>
</dbReference>
<evidence type="ECO:0000256" key="1">
    <source>
        <dbReference type="ARBA" id="ARBA00006484"/>
    </source>
</evidence>